<comment type="caution">
    <text evidence="2">The sequence shown here is derived from an EMBL/GenBank/DDBJ whole genome shotgun (WGS) entry which is preliminary data.</text>
</comment>
<keyword evidence="1" id="KW-0732">Signal</keyword>
<reference evidence="2" key="1">
    <citation type="submission" date="2023-06" db="EMBL/GenBank/DDBJ databases">
        <title>MT1 and MT2 Draft Genomes of Novel Species.</title>
        <authorList>
            <person name="Venkateswaran K."/>
        </authorList>
    </citation>
    <scope>NUCLEOTIDE SEQUENCE</scope>
    <source>
        <strain evidence="2">F6_8S_P_1B</strain>
    </source>
</reference>
<name>A0ABT8KG75_9MICO</name>
<accession>A0ABT8KG75</accession>
<gene>
    <name evidence="2" type="ORF">P5G50_12890</name>
</gene>
<dbReference type="EMBL" id="JAROCF010000001">
    <property type="protein sequence ID" value="MDN4615344.1"/>
    <property type="molecule type" value="Genomic_DNA"/>
</dbReference>
<evidence type="ECO:0000313" key="2">
    <source>
        <dbReference type="EMBL" id="MDN4615344.1"/>
    </source>
</evidence>
<sequence length="301" mass="30578">MRRATALVVAAGLLAVALTGCSSNPNADCGDALKAGPASDLISATGKLGEKPTFDLPTPIDTTTSQRTIVSEGTGEQVHKGQLLEVQYTILDGENGEVQQQSSYKAGDTFPLAVGGGNAALSKGLQCVPVGSRVAIVLSPKDAGGSGASTSGIIVIDVLKAYLPAANGAVRPSANGFPTVVLAPTGQPGVTIPSQSGAPKEVRSEVLKAGSGATVKKDSEVVLHYTAVGWDQKNVVTSTWQQGTPDIVTIDTGASQLNQALPQEILKPLVGEKVGSQVVIEAPENGNVPAAAWVVDILGVR</sequence>
<evidence type="ECO:0000313" key="3">
    <source>
        <dbReference type="Proteomes" id="UP001174208"/>
    </source>
</evidence>
<dbReference type="Proteomes" id="UP001174208">
    <property type="component" value="Unassembled WGS sequence"/>
</dbReference>
<evidence type="ECO:0000256" key="1">
    <source>
        <dbReference type="SAM" id="SignalP"/>
    </source>
</evidence>
<feature type="chain" id="PRO_5046864791" evidence="1">
    <location>
        <begin position="28"/>
        <end position="301"/>
    </location>
</feature>
<dbReference type="InterPro" id="IPR046357">
    <property type="entry name" value="PPIase_dom_sf"/>
</dbReference>
<organism evidence="2 3">
    <name type="scientific">Leifsonia williamsii</name>
    <dbReference type="NCBI Taxonomy" id="3035919"/>
    <lineage>
        <taxon>Bacteria</taxon>
        <taxon>Bacillati</taxon>
        <taxon>Actinomycetota</taxon>
        <taxon>Actinomycetes</taxon>
        <taxon>Micrococcales</taxon>
        <taxon>Microbacteriaceae</taxon>
        <taxon>Leifsonia</taxon>
    </lineage>
</organism>
<dbReference type="PROSITE" id="PS51257">
    <property type="entry name" value="PROKAR_LIPOPROTEIN"/>
    <property type="match status" value="1"/>
</dbReference>
<dbReference type="RefSeq" id="WP_301208467.1">
    <property type="nucleotide sequence ID" value="NZ_JAROCF010000001.1"/>
</dbReference>
<keyword evidence="3" id="KW-1185">Reference proteome</keyword>
<dbReference type="Gene3D" id="3.10.50.40">
    <property type="match status" value="2"/>
</dbReference>
<proteinExistence type="predicted"/>
<keyword evidence="2" id="KW-0413">Isomerase</keyword>
<dbReference type="GO" id="GO:0016853">
    <property type="term" value="F:isomerase activity"/>
    <property type="evidence" value="ECO:0007669"/>
    <property type="project" value="UniProtKB-KW"/>
</dbReference>
<protein>
    <submittedName>
        <fullName evidence="2">Peptidylprolyl isomerase</fullName>
    </submittedName>
</protein>
<dbReference type="SUPFAM" id="SSF54534">
    <property type="entry name" value="FKBP-like"/>
    <property type="match status" value="2"/>
</dbReference>
<feature type="signal peptide" evidence="1">
    <location>
        <begin position="1"/>
        <end position="27"/>
    </location>
</feature>